<evidence type="ECO:0000313" key="2">
    <source>
        <dbReference type="Proteomes" id="UP000070501"/>
    </source>
</evidence>
<organism evidence="1 2">
    <name type="scientific">Microdochium bolleyi</name>
    <dbReference type="NCBI Taxonomy" id="196109"/>
    <lineage>
        <taxon>Eukaryota</taxon>
        <taxon>Fungi</taxon>
        <taxon>Dikarya</taxon>
        <taxon>Ascomycota</taxon>
        <taxon>Pezizomycotina</taxon>
        <taxon>Sordariomycetes</taxon>
        <taxon>Xylariomycetidae</taxon>
        <taxon>Xylariales</taxon>
        <taxon>Microdochiaceae</taxon>
        <taxon>Microdochium</taxon>
    </lineage>
</organism>
<dbReference type="OrthoDB" id="10000387at2759"/>
<proteinExistence type="predicted"/>
<gene>
    <name evidence="1" type="ORF">Micbo1qcDRAFT_139118</name>
</gene>
<reference evidence="2" key="1">
    <citation type="submission" date="2016-02" db="EMBL/GenBank/DDBJ databases">
        <title>Draft genome sequence of Microdochium bolleyi, a fungal endophyte of beachgrass.</title>
        <authorList>
            <consortium name="DOE Joint Genome Institute"/>
            <person name="David A.S."/>
            <person name="May G."/>
            <person name="Haridas S."/>
            <person name="Lim J."/>
            <person name="Wang M."/>
            <person name="Labutti K."/>
            <person name="Lipzen A."/>
            <person name="Barry K."/>
            <person name="Grigoriev I.V."/>
        </authorList>
    </citation>
    <scope>NUCLEOTIDE SEQUENCE [LARGE SCALE GENOMIC DNA]</scope>
    <source>
        <strain evidence="2">J235TASD1</strain>
    </source>
</reference>
<evidence type="ECO:0000313" key="1">
    <source>
        <dbReference type="EMBL" id="KXJ87786.1"/>
    </source>
</evidence>
<dbReference type="EMBL" id="KQ964261">
    <property type="protein sequence ID" value="KXJ87786.1"/>
    <property type="molecule type" value="Genomic_DNA"/>
</dbReference>
<keyword evidence="2" id="KW-1185">Reference proteome</keyword>
<feature type="non-terminal residue" evidence="1">
    <location>
        <position position="1324"/>
    </location>
</feature>
<accession>A0A136ISK8</accession>
<dbReference type="STRING" id="196109.A0A136ISK8"/>
<dbReference type="Proteomes" id="UP000070501">
    <property type="component" value="Unassembled WGS sequence"/>
</dbReference>
<name>A0A136ISK8_9PEZI</name>
<dbReference type="InParanoid" id="A0A136ISK8"/>
<sequence>METVRKVIFNPLATTKAQIRALLRTCPAGTAHPFSPEKILLCKTAEGTTESRMAEIDISGYPDDYFYNVVDLGEMGDILATRMAGFATHLSALAEYQIMQAPGSTFSVPVVPGEMAILAISERRPTYYDLCLADSAGKTSCYHGAAKRTFPGWTHSGDITQGNILLQHIKLDAAPAPASASASERDLAVFISGFQYTRITAFLGTHPALLVADHGARMLYLVPVPLDAATIGDATLCCPLVVRRRGDTLLCSILEKATTDTEKMCSGSTLQSPCFAEALQRATFEASPRAGPAGVDAAAAAVVGEADTTPVKADEEALAEVPGDANTEVKGLDRAVIATTATKIPAHILLSDSTRVIRFGTGLAFEPAEGDQCAPPSKSKVILPCIFGTQLEGPVLLATGTVPSSVPFADDAALREHYAKLEDVVVIVDERMTDNARTLAGPYRLNALFIVQAKSKEAPKNSDAVIEILNATNINAVTALAGPQSLVLVCLAGRYYFYRGLGRREHLNTSELAFGDDVTSIVEPLIGRESLVDARASRIVNMNDKLPILLPGTGQTVHHEDLEKLFAGASLDGIRELGDDIAAAVQQLQLLLSQKDLQQLGSSLVATLSTKIGDDLASLRAEYIKFVKDEYNRDDPASNQKKGAMLGRLKKENKDRQVVLAPVISSFAAMVSAQTTSKRTHDLKRLLRQSQIQGNVQATASMTFETLSEYLETHASDMGVMLVNIEPERYRQILGRLRETPCVDAHEACSLDPRVLHLDGFDAGILLEQSQLQHSGPLQRVSAGVTSTRPTMALSNLNQEHTSEGSMLAWACWDEFVNLDSPYTTRWLDKCNEAHIAAVRILTRETLGEAMISRDYNFGSASPEISTLMSALLMASMAKLAAMRTTTPSTVDKAEDTVTRLMRGLFGNLLTIAGSGLKPMSMVWQLFGLHPQFDLPSTDPEWVWYETVTVLYPYTGWPLAQFHENLEKLLDKAVVRVVHKNEDVSALKQGRMEELAERCRLRNIQLDHSRTILTVLMRLLTAGDQAGNQDVAAVAGRLLAHVPLSVTLQSGSYGRMIEYLQQLADGKPRRKNGDMVMAGVYTKRSAVFADLKARIAAACKARDWAAARHASRELLDKHAEVAAVWQLDVDEMPAQNMQAYRDLLGSGAAEAAEPGKDVYKRVVCDAEGKRVAWHVGKKGQFGDETAPPAEAFVFEMLTGKKAEAAAAGSSLSVNLGVGAEDGPSDGAGSSVVEKRAQTVEEEFAELESSMVPTFLAAMQKPLSAAQVCSMLAIPVSTMQVFAGSLNPGFAWEELPGNFKRVMLDLVRDRAGRAESRPTRKLLDL</sequence>
<protein>
    <submittedName>
        <fullName evidence="1">Uncharacterized protein</fullName>
    </submittedName>
</protein>